<gene>
    <name evidence="5" type="ORF">DBV05_g5305</name>
</gene>
<keyword evidence="1 3" id="KW-0378">Hydrolase</keyword>
<comment type="similarity">
    <text evidence="3">Belongs to the kynurenine formamidase family.</text>
</comment>
<dbReference type="GO" id="GO:0019441">
    <property type="term" value="P:L-tryptophan catabolic process to kynurenine"/>
    <property type="evidence" value="ECO:0007669"/>
    <property type="project" value="UniProtKB-UniRule"/>
</dbReference>
<proteinExistence type="inferred from homology"/>
<dbReference type="UniPathway" id="UPA00333">
    <property type="reaction ID" value="UER00454"/>
</dbReference>
<feature type="region of interest" description="Disordered" evidence="4">
    <location>
        <begin position="22"/>
        <end position="96"/>
    </location>
</feature>
<dbReference type="EMBL" id="VCHE01000027">
    <property type="protein sequence ID" value="KAB2576026.1"/>
    <property type="molecule type" value="Genomic_DNA"/>
</dbReference>
<comment type="caution">
    <text evidence="5">The sequence shown here is derived from an EMBL/GenBank/DDBJ whole genome shotgun (WGS) entry which is preliminary data.</text>
</comment>
<dbReference type="GO" id="GO:0004061">
    <property type="term" value="F:arylformamidase activity"/>
    <property type="evidence" value="ECO:0007669"/>
    <property type="project" value="UniProtKB-UniRule"/>
</dbReference>
<comment type="pathway">
    <text evidence="3">Amino-acid degradation; L-tryptophan degradation via kynurenine pathway; L-kynurenine from L-tryptophan: step 2/2.</text>
</comment>
<dbReference type="EC" id="3.5.1.9" evidence="3"/>
<feature type="active site" evidence="3">
    <location>
        <position position="454"/>
    </location>
</feature>
<evidence type="ECO:0000313" key="5">
    <source>
        <dbReference type="EMBL" id="KAB2576026.1"/>
    </source>
</evidence>
<dbReference type="HAMAP" id="MF_03014">
    <property type="entry name" value="KFase"/>
    <property type="match status" value="1"/>
</dbReference>
<accession>A0A5N5DDT7</accession>
<dbReference type="Gene3D" id="3.40.50.1820">
    <property type="entry name" value="alpha/beta hydrolase"/>
    <property type="match status" value="1"/>
</dbReference>
<comment type="function">
    <text evidence="3">Catalyzes the hydrolysis of N-formyl-L-kynurenine to L-kynurenine, the second step in the kynurenine pathway of tryptophan degradation. Kynurenine may be further oxidized to nicotinic acid, NAD(H) and NADP(H). Required for elimination of toxic metabolites.</text>
</comment>
<evidence type="ECO:0000256" key="4">
    <source>
        <dbReference type="SAM" id="MobiDB-lite"/>
    </source>
</evidence>
<dbReference type="InterPro" id="IPR050300">
    <property type="entry name" value="GDXG_lipolytic_enzyme"/>
</dbReference>
<dbReference type="AlphaFoldDB" id="A0A5N5DDT7"/>
<dbReference type="InterPro" id="IPR027519">
    <property type="entry name" value="KFase_ver/fungi-typ"/>
</dbReference>
<reference evidence="5 6" key="1">
    <citation type="journal article" date="2019" name="Sci. Rep.">
        <title>A multi-omics analysis of the grapevine pathogen Lasiodiplodia theobromae reveals that temperature affects the expression of virulence- and pathogenicity-related genes.</title>
        <authorList>
            <person name="Felix C."/>
            <person name="Meneses R."/>
            <person name="Goncalves M.F.M."/>
            <person name="Tilleman L."/>
            <person name="Duarte A.S."/>
            <person name="Jorrin-Novo J.V."/>
            <person name="Van de Peer Y."/>
            <person name="Deforce D."/>
            <person name="Van Nieuwerburgh F."/>
            <person name="Esteves A.C."/>
            <person name="Alves A."/>
        </authorList>
    </citation>
    <scope>NUCLEOTIDE SEQUENCE [LARGE SCALE GENOMIC DNA]</scope>
    <source>
        <strain evidence="5 6">LA-SOL3</strain>
    </source>
</reference>
<dbReference type="SUPFAM" id="SSF53474">
    <property type="entry name" value="alpha/beta-Hydrolases"/>
    <property type="match status" value="1"/>
</dbReference>
<dbReference type="GO" id="GO:0034354">
    <property type="term" value="P:'de novo' NAD+ biosynthetic process from L-tryptophan"/>
    <property type="evidence" value="ECO:0007669"/>
    <property type="project" value="UniProtKB-UniRule"/>
</dbReference>
<organism evidence="5 6">
    <name type="scientific">Lasiodiplodia theobromae</name>
    <dbReference type="NCBI Taxonomy" id="45133"/>
    <lineage>
        <taxon>Eukaryota</taxon>
        <taxon>Fungi</taxon>
        <taxon>Dikarya</taxon>
        <taxon>Ascomycota</taxon>
        <taxon>Pezizomycotina</taxon>
        <taxon>Dothideomycetes</taxon>
        <taxon>Dothideomycetes incertae sedis</taxon>
        <taxon>Botryosphaeriales</taxon>
        <taxon>Botryosphaeriaceae</taxon>
        <taxon>Lasiodiplodia</taxon>
    </lineage>
</organism>
<sequence>MVDVYDVRRRCAQAAALADAATQALPRPSQQYHQQVQQQRLHRSTSAPQQYYQHQAPSSRSLPQPSSSQQQQQGAQQPGQSPPQPQYTYQQHQQHRANLLRSNSVTNGSGAGNSSYVNGAFSTPLRADNTFLNMTNTTQSYPLHIKGVPYATTSRLQTLDICLPRPLSESPKDAVWVVYIHGGAWRDPLVSSASLTPAVHHLLSYTPTSAASSPGGSITSTTSTSSSSKRTLSHIAGFASINYRLSPYPQHPTAPSLSPTTSIPARHEGRNVTHPSHVSDTAAAMRWLRAEYGVGGESGPDGPPARDWVVVGHSCGATLACQLVADGWLDGSEFDKVAAPVGIVGLCGLYNLPLLAENHADCPAYEEFLQAAFGGDESVWLRASPTQLAQKLGEDRWQKGRCVVLASSPDDELVEAMQRDVMVRALEERGWVRREEGGGPDGRELVLVELDGRHDDAWREGRSVAKTIEVVIGRLFETTPKEGGFF</sequence>
<keyword evidence="2 3" id="KW-0823">Tryptophan catabolism</keyword>
<comment type="domain">
    <text evidence="3">The main chain amide nitrogen atoms of the second glycine and its adjacent residue in the HGGXW motif define the oxyanion hole, and stabilize the oxyanion that forms during the nucleophilic attack by the catalytic serine during substrate cleavage.</text>
</comment>
<name>A0A5N5DDT7_9PEZI</name>
<evidence type="ECO:0000256" key="2">
    <source>
        <dbReference type="ARBA" id="ARBA00023079"/>
    </source>
</evidence>
<feature type="active site" evidence="3">
    <location>
        <position position="411"/>
    </location>
</feature>
<evidence type="ECO:0000256" key="3">
    <source>
        <dbReference type="HAMAP-Rule" id="MF_03014"/>
    </source>
</evidence>
<dbReference type="Proteomes" id="UP000325902">
    <property type="component" value="Unassembled WGS sequence"/>
</dbReference>
<dbReference type="InterPro" id="IPR029058">
    <property type="entry name" value="AB_hydrolase_fold"/>
</dbReference>
<dbReference type="PANTHER" id="PTHR48081:SF33">
    <property type="entry name" value="KYNURENINE FORMAMIDASE"/>
    <property type="match status" value="1"/>
</dbReference>
<comment type="catalytic activity">
    <reaction evidence="3">
        <text>N-formyl-L-kynurenine + H2O = L-kynurenine + formate + H(+)</text>
        <dbReference type="Rhea" id="RHEA:13009"/>
        <dbReference type="ChEBI" id="CHEBI:15377"/>
        <dbReference type="ChEBI" id="CHEBI:15378"/>
        <dbReference type="ChEBI" id="CHEBI:15740"/>
        <dbReference type="ChEBI" id="CHEBI:57959"/>
        <dbReference type="ChEBI" id="CHEBI:58629"/>
        <dbReference type="EC" id="3.5.1.9"/>
    </reaction>
</comment>
<dbReference type="PANTHER" id="PTHR48081">
    <property type="entry name" value="AB HYDROLASE SUPERFAMILY PROTEIN C4A8.06C"/>
    <property type="match status" value="1"/>
</dbReference>
<feature type="compositionally biased region" description="Low complexity" evidence="4">
    <location>
        <begin position="22"/>
        <end position="39"/>
    </location>
</feature>
<evidence type="ECO:0000313" key="6">
    <source>
        <dbReference type="Proteomes" id="UP000325902"/>
    </source>
</evidence>
<keyword evidence="6" id="KW-1185">Reference proteome</keyword>
<dbReference type="OrthoDB" id="420264at2759"/>
<feature type="short sequence motif" description="HGGXW" evidence="3">
    <location>
        <begin position="181"/>
        <end position="185"/>
    </location>
</feature>
<protein>
    <recommendedName>
        <fullName evidence="3">Kynurenine formamidase</fullName>
        <shortName evidence="3">KFA</shortName>
        <shortName evidence="3">KFase</shortName>
        <ecNumber evidence="3">3.5.1.9</ecNumber>
    </recommendedName>
    <alternativeName>
        <fullName evidence="3">Arylformamidase</fullName>
    </alternativeName>
    <alternativeName>
        <fullName evidence="3">N-formylkynurenine formamidase</fullName>
        <shortName evidence="3">FKF</shortName>
    </alternativeName>
</protein>
<feature type="compositionally biased region" description="Polar residues" evidence="4">
    <location>
        <begin position="44"/>
        <end position="53"/>
    </location>
</feature>
<feature type="region of interest" description="Disordered" evidence="4">
    <location>
        <begin position="207"/>
        <end position="227"/>
    </location>
</feature>
<evidence type="ECO:0000256" key="1">
    <source>
        <dbReference type="ARBA" id="ARBA00022801"/>
    </source>
</evidence>
<feature type="compositionally biased region" description="Low complexity" evidence="4">
    <location>
        <begin position="55"/>
        <end position="79"/>
    </location>
</feature>
<comment type="subunit">
    <text evidence="3">Homodimer.</text>
</comment>
<feature type="active site" description="Nucleophile" evidence="3">
    <location>
        <position position="314"/>
    </location>
</feature>